<proteinExistence type="predicted"/>
<protein>
    <recommendedName>
        <fullName evidence="3">Helix-turn-helix domain-containing protein</fullName>
    </recommendedName>
</protein>
<comment type="caution">
    <text evidence="1">The sequence shown here is derived from an EMBL/GenBank/DDBJ whole genome shotgun (WGS) entry which is preliminary data.</text>
</comment>
<dbReference type="EMBL" id="JZKH01000061">
    <property type="protein sequence ID" value="KJS59715.1"/>
    <property type="molecule type" value="Genomic_DNA"/>
</dbReference>
<gene>
    <name evidence="1" type="ORF">VM95_25730</name>
</gene>
<dbReference type="RefSeq" id="WP_045700754.1">
    <property type="nucleotide sequence ID" value="NZ_JZKH01000061.1"/>
</dbReference>
<evidence type="ECO:0008006" key="3">
    <source>
        <dbReference type="Google" id="ProtNLM"/>
    </source>
</evidence>
<evidence type="ECO:0000313" key="1">
    <source>
        <dbReference type="EMBL" id="KJS59715.1"/>
    </source>
</evidence>
<sequence>MKRQRCTTRRPWWSVDDAAIYLGITSTDLRDLAAVGTGPRYTESTDGLRRYRPSDVRLWASAGLVRDSCGWNREVR</sequence>
<dbReference type="AlphaFoldDB" id="A0A0F2TBK5"/>
<accession>A0A0F2TBK5</accession>
<dbReference type="OrthoDB" id="9800864at2"/>
<organism evidence="1 2">
    <name type="scientific">Streptomyces rubellomurinus (strain ATCC 31215)</name>
    <dbReference type="NCBI Taxonomy" id="359131"/>
    <lineage>
        <taxon>Bacteria</taxon>
        <taxon>Bacillati</taxon>
        <taxon>Actinomycetota</taxon>
        <taxon>Actinomycetes</taxon>
        <taxon>Kitasatosporales</taxon>
        <taxon>Streptomycetaceae</taxon>
        <taxon>Streptomyces</taxon>
    </lineage>
</organism>
<name>A0A0F2TBK5_STRR3</name>
<evidence type="ECO:0000313" key="2">
    <source>
        <dbReference type="Proteomes" id="UP000033699"/>
    </source>
</evidence>
<dbReference type="PATRIC" id="fig|359131.3.peg.6332"/>
<reference evidence="1 2" key="1">
    <citation type="submission" date="2015-02" db="EMBL/GenBank/DDBJ databases">
        <authorList>
            <person name="Ju K.-S."/>
            <person name="Doroghazi J.R."/>
            <person name="Metcalf W."/>
        </authorList>
    </citation>
    <scope>NUCLEOTIDE SEQUENCE [LARGE SCALE GENOMIC DNA]</scope>
    <source>
        <strain evidence="1 2">ATCC 31215</strain>
    </source>
</reference>
<dbReference type="Proteomes" id="UP000033699">
    <property type="component" value="Unassembled WGS sequence"/>
</dbReference>
<keyword evidence="2" id="KW-1185">Reference proteome</keyword>